<evidence type="ECO:0000256" key="1">
    <source>
        <dbReference type="SAM" id="Phobius"/>
    </source>
</evidence>
<keyword evidence="1" id="KW-0472">Membrane</keyword>
<organism evidence="3 4">
    <name type="scientific">Caulobacter flavus</name>
    <dbReference type="NCBI Taxonomy" id="1679497"/>
    <lineage>
        <taxon>Bacteria</taxon>
        <taxon>Pseudomonadati</taxon>
        <taxon>Pseudomonadota</taxon>
        <taxon>Alphaproteobacteria</taxon>
        <taxon>Caulobacterales</taxon>
        <taxon>Caulobacteraceae</taxon>
        <taxon>Caulobacter</taxon>
    </lineage>
</organism>
<sequence>MTHSDPTPSRKPRRRGLALPFVLAALVCIAWSVGWFYLRNEMIKRMDATSAHLKAEGYDLSWTKRDVTGFPFRLDVRLENARVAEPTGWAVRAPELKGEAMIYGIGHWIIVAPAGVVLTRPEKGDVAITGQALRASLAGFDQHPPRVSVEGSKLLFTTAAGVEPFPISSTEALQLHLRPGPDDQGAILFKADGAKVALTGLLGRIAQDRTASLYWDSRLSKASALRGDNWTDAVRDWTAAGGAITVESGKLTAGDALIEARSGALTIDDLGRLQGALDVTVREKPTPTEAITDARSAVAAVAAAAGKDPTLSATLLFQDGRTRLGPFDTGPSPQVYVPR</sequence>
<reference evidence="3 4" key="1">
    <citation type="submission" date="2017-12" db="EMBL/GenBank/DDBJ databases">
        <title>The genome sequence of Caulobacter flavus CGMCC1 15093.</title>
        <authorList>
            <person name="Gao J."/>
            <person name="Mao X."/>
            <person name="Sun J."/>
        </authorList>
    </citation>
    <scope>NUCLEOTIDE SEQUENCE [LARGE SCALE GENOMIC DNA]</scope>
    <source>
        <strain evidence="3 4">CGMCC1 15093</strain>
    </source>
</reference>
<proteinExistence type="predicted"/>
<keyword evidence="5" id="KW-1185">Reference proteome</keyword>
<evidence type="ECO:0000313" key="5">
    <source>
        <dbReference type="Proteomes" id="UP000281192"/>
    </source>
</evidence>
<evidence type="ECO:0008006" key="6">
    <source>
        <dbReference type="Google" id="ProtNLM"/>
    </source>
</evidence>
<keyword evidence="1" id="KW-0812">Transmembrane</keyword>
<dbReference type="Pfam" id="PF09898">
    <property type="entry name" value="DUF2125"/>
    <property type="match status" value="1"/>
</dbReference>
<reference evidence="2 5" key="2">
    <citation type="submission" date="2018-01" db="EMBL/GenBank/DDBJ databases">
        <title>Complete genome sequence of Caulobacter flavus RHGG3.</title>
        <authorList>
            <person name="Yang E."/>
        </authorList>
    </citation>
    <scope>NUCLEOTIDE SEQUENCE [LARGE SCALE GENOMIC DNA]</scope>
    <source>
        <strain evidence="2 5">RHGG3</strain>
    </source>
</reference>
<accession>A0A2N5CVL9</accession>
<dbReference type="EMBL" id="CP026100">
    <property type="protein sequence ID" value="AYV46938.1"/>
    <property type="molecule type" value="Genomic_DNA"/>
</dbReference>
<dbReference type="Proteomes" id="UP000234483">
    <property type="component" value="Unassembled WGS sequence"/>
</dbReference>
<feature type="transmembrane region" description="Helical" evidence="1">
    <location>
        <begin position="17"/>
        <end position="38"/>
    </location>
</feature>
<keyword evidence="1" id="KW-1133">Transmembrane helix</keyword>
<evidence type="ECO:0000313" key="2">
    <source>
        <dbReference type="EMBL" id="AYV46938.1"/>
    </source>
</evidence>
<dbReference type="EMBL" id="PJRQ01000015">
    <property type="protein sequence ID" value="PLR17849.1"/>
    <property type="molecule type" value="Genomic_DNA"/>
</dbReference>
<dbReference type="InterPro" id="IPR018666">
    <property type="entry name" value="DUF2125"/>
</dbReference>
<evidence type="ECO:0000313" key="4">
    <source>
        <dbReference type="Proteomes" id="UP000234483"/>
    </source>
</evidence>
<dbReference type="RefSeq" id="WP_101712582.1">
    <property type="nucleotide sequence ID" value="NZ_CP026100.1"/>
</dbReference>
<protein>
    <recommendedName>
        <fullName evidence="6">DUF2125 domain-containing protein</fullName>
    </recommendedName>
</protein>
<evidence type="ECO:0000313" key="3">
    <source>
        <dbReference type="EMBL" id="PLR17849.1"/>
    </source>
</evidence>
<dbReference type="AlphaFoldDB" id="A0A2N5CVL9"/>
<name>A0A2N5CVL9_9CAUL</name>
<dbReference type="OrthoDB" id="7169664at2"/>
<gene>
    <name evidence="2" type="ORF">C1707_12060</name>
    <name evidence="3" type="ORF">CFHF_08480</name>
</gene>
<dbReference type="Proteomes" id="UP000281192">
    <property type="component" value="Chromosome"/>
</dbReference>
<dbReference type="KEGG" id="cfh:C1707_12060"/>